<dbReference type="STRING" id="488535.SAMN04487963_0994"/>
<feature type="region of interest" description="Disordered" evidence="1">
    <location>
        <begin position="30"/>
        <end position="52"/>
    </location>
</feature>
<dbReference type="AlphaFoldDB" id="A0A1I4MCH3"/>
<dbReference type="RefSeq" id="WP_092020746.1">
    <property type="nucleotide sequence ID" value="NZ_FOUE01000001.1"/>
</dbReference>
<accession>A0A1I4MCH3</accession>
<gene>
    <name evidence="2" type="ORF">SAMN04487963_0994</name>
</gene>
<organism evidence="2 3">
    <name type="scientific">Marinobacter zhejiangensis</name>
    <dbReference type="NCBI Taxonomy" id="488535"/>
    <lineage>
        <taxon>Bacteria</taxon>
        <taxon>Pseudomonadati</taxon>
        <taxon>Pseudomonadota</taxon>
        <taxon>Gammaproteobacteria</taxon>
        <taxon>Pseudomonadales</taxon>
        <taxon>Marinobacteraceae</taxon>
        <taxon>Marinobacter</taxon>
    </lineage>
</organism>
<evidence type="ECO:0000256" key="1">
    <source>
        <dbReference type="SAM" id="MobiDB-lite"/>
    </source>
</evidence>
<sequence>MITRWLIRLAFPALGVLLLLISFGISEPEPVASAPESKPEGGDMPAFEGMVPNPIPLEGPEIVFKWQDSDGGWHYADRPPTQGAWNALAIEPSRPGSGASDSPSAQDWRSPYHAPFALSPEKDS</sequence>
<evidence type="ECO:0000313" key="2">
    <source>
        <dbReference type="EMBL" id="SFM00939.1"/>
    </source>
</evidence>
<evidence type="ECO:0000313" key="3">
    <source>
        <dbReference type="Proteomes" id="UP000198519"/>
    </source>
</evidence>
<evidence type="ECO:0008006" key="4">
    <source>
        <dbReference type="Google" id="ProtNLM"/>
    </source>
</evidence>
<reference evidence="3" key="1">
    <citation type="submission" date="2016-10" db="EMBL/GenBank/DDBJ databases">
        <authorList>
            <person name="Varghese N."/>
            <person name="Submissions S."/>
        </authorList>
    </citation>
    <scope>NUCLEOTIDE SEQUENCE [LARGE SCALE GENOMIC DNA]</scope>
    <source>
        <strain evidence="3">CGMCC 1.7061</strain>
    </source>
</reference>
<dbReference type="OrthoDB" id="6079871at2"/>
<dbReference type="EMBL" id="FOUE01000001">
    <property type="protein sequence ID" value="SFM00939.1"/>
    <property type="molecule type" value="Genomic_DNA"/>
</dbReference>
<feature type="region of interest" description="Disordered" evidence="1">
    <location>
        <begin position="90"/>
        <end position="124"/>
    </location>
</feature>
<dbReference type="Proteomes" id="UP000198519">
    <property type="component" value="Unassembled WGS sequence"/>
</dbReference>
<protein>
    <recommendedName>
        <fullName evidence="4">DUF4124 domain-containing protein</fullName>
    </recommendedName>
</protein>
<proteinExistence type="predicted"/>
<keyword evidence="3" id="KW-1185">Reference proteome</keyword>
<name>A0A1I4MCH3_9GAMM</name>